<feature type="compositionally biased region" description="Basic and acidic residues" evidence="11">
    <location>
        <begin position="612"/>
        <end position="642"/>
    </location>
</feature>
<comment type="similarity">
    <text evidence="2">Belongs to the zinc-containing alcohol dehydrogenase family.</text>
</comment>
<dbReference type="EC" id="1.1.1.2" evidence="9"/>
<dbReference type="GO" id="GO:0046872">
    <property type="term" value="F:metal ion binding"/>
    <property type="evidence" value="ECO:0007669"/>
    <property type="project" value="UniProtKB-KW"/>
</dbReference>
<comment type="cofactor">
    <cofactor evidence="1">
        <name>Zn(2+)</name>
        <dbReference type="ChEBI" id="CHEBI:29105"/>
    </cofactor>
</comment>
<dbReference type="AlphaFoldDB" id="A0AAN5BY67"/>
<dbReference type="InterPro" id="IPR047109">
    <property type="entry name" value="CAD-like"/>
</dbReference>
<dbReference type="Pfam" id="PF00107">
    <property type="entry name" value="ADH_zinc_N"/>
    <property type="match status" value="1"/>
</dbReference>
<comment type="caution">
    <text evidence="14">The sequence shown here is derived from an EMBL/GenBank/DDBJ whole genome shotgun (WGS) entry which is preliminary data.</text>
</comment>
<dbReference type="InterPro" id="IPR011032">
    <property type="entry name" value="GroES-like_sf"/>
</dbReference>
<protein>
    <recommendedName>
        <fullName evidence="9">alcohol dehydrogenase (NADP(+))</fullName>
        <ecNumber evidence="9">1.1.1.2</ecNumber>
    </recommendedName>
</protein>
<keyword evidence="4" id="KW-0597">Phosphoprotein</keyword>
<feature type="domain" description="Alcohol dehydrogenase-like N-terminal" evidence="13">
    <location>
        <begin position="35"/>
        <end position="153"/>
    </location>
</feature>
<name>A0AAN5BY67_ASPOZ</name>
<keyword evidence="6" id="KW-0862">Zinc</keyword>
<dbReference type="PANTHER" id="PTHR42683">
    <property type="entry name" value="ALDEHYDE REDUCTASE"/>
    <property type="match status" value="1"/>
</dbReference>
<comment type="subunit">
    <text evidence="3">Homodimer.</text>
</comment>
<dbReference type="InterPro" id="IPR013149">
    <property type="entry name" value="ADH-like_C"/>
</dbReference>
<gene>
    <name evidence="14" type="ORF">Aory04_001333800</name>
</gene>
<dbReference type="FunFam" id="3.40.50.720:FF:000158">
    <property type="entry name" value="Zinc-binding alcohol dehydrogenase"/>
    <property type="match status" value="1"/>
</dbReference>
<evidence type="ECO:0000256" key="9">
    <source>
        <dbReference type="ARBA" id="ARBA00024074"/>
    </source>
</evidence>
<dbReference type="EMBL" id="BSYA01000334">
    <property type="protein sequence ID" value="GMG38696.1"/>
    <property type="molecule type" value="Genomic_DNA"/>
</dbReference>
<dbReference type="Proteomes" id="UP001165205">
    <property type="component" value="Unassembled WGS sequence"/>
</dbReference>
<evidence type="ECO:0000259" key="13">
    <source>
        <dbReference type="Pfam" id="PF08240"/>
    </source>
</evidence>
<feature type="region of interest" description="Disordered" evidence="11">
    <location>
        <begin position="362"/>
        <end position="642"/>
    </location>
</feature>
<organism evidence="14 15">
    <name type="scientific">Aspergillus oryzae</name>
    <name type="common">Yellow koji mold</name>
    <dbReference type="NCBI Taxonomy" id="5062"/>
    <lineage>
        <taxon>Eukaryota</taxon>
        <taxon>Fungi</taxon>
        <taxon>Dikarya</taxon>
        <taxon>Ascomycota</taxon>
        <taxon>Pezizomycotina</taxon>
        <taxon>Eurotiomycetes</taxon>
        <taxon>Eurotiomycetidae</taxon>
        <taxon>Eurotiales</taxon>
        <taxon>Aspergillaceae</taxon>
        <taxon>Aspergillus</taxon>
        <taxon>Aspergillus subgen. Circumdati</taxon>
    </lineage>
</organism>
<evidence type="ECO:0000313" key="15">
    <source>
        <dbReference type="Proteomes" id="UP001165205"/>
    </source>
</evidence>
<evidence type="ECO:0000256" key="5">
    <source>
        <dbReference type="ARBA" id="ARBA00022723"/>
    </source>
</evidence>
<dbReference type="InterPro" id="IPR036291">
    <property type="entry name" value="NAD(P)-bd_dom_sf"/>
</dbReference>
<comment type="catalytic activity">
    <reaction evidence="10">
        <text>a primary alcohol + NADP(+) = an aldehyde + NADPH + H(+)</text>
        <dbReference type="Rhea" id="RHEA:15937"/>
        <dbReference type="ChEBI" id="CHEBI:15378"/>
        <dbReference type="ChEBI" id="CHEBI:15734"/>
        <dbReference type="ChEBI" id="CHEBI:17478"/>
        <dbReference type="ChEBI" id="CHEBI:57783"/>
        <dbReference type="ChEBI" id="CHEBI:58349"/>
        <dbReference type="EC" id="1.1.1.2"/>
    </reaction>
    <physiologicalReaction direction="left-to-right" evidence="10">
        <dbReference type="Rhea" id="RHEA:15938"/>
    </physiologicalReaction>
    <physiologicalReaction direction="right-to-left" evidence="10">
        <dbReference type="Rhea" id="RHEA:15939"/>
    </physiologicalReaction>
</comment>
<evidence type="ECO:0000256" key="4">
    <source>
        <dbReference type="ARBA" id="ARBA00022553"/>
    </source>
</evidence>
<dbReference type="Gene3D" id="3.40.50.720">
    <property type="entry name" value="NAD(P)-binding Rossmann-like Domain"/>
    <property type="match status" value="1"/>
</dbReference>
<evidence type="ECO:0000256" key="3">
    <source>
        <dbReference type="ARBA" id="ARBA00011738"/>
    </source>
</evidence>
<reference evidence="14" key="1">
    <citation type="submission" date="2023-04" db="EMBL/GenBank/DDBJ databases">
        <title>Aspergillus oryzae NBRC 4228.</title>
        <authorList>
            <person name="Ichikawa N."/>
            <person name="Sato H."/>
            <person name="Tonouchi N."/>
        </authorList>
    </citation>
    <scope>NUCLEOTIDE SEQUENCE</scope>
    <source>
        <strain evidence="14">NBRC 4228</strain>
    </source>
</reference>
<evidence type="ECO:0000259" key="12">
    <source>
        <dbReference type="Pfam" id="PF00107"/>
    </source>
</evidence>
<proteinExistence type="inferred from homology"/>
<dbReference type="Pfam" id="PF08240">
    <property type="entry name" value="ADH_N"/>
    <property type="match status" value="1"/>
</dbReference>
<dbReference type="Gene3D" id="3.90.180.10">
    <property type="entry name" value="Medium-chain alcohol dehydrogenases, catalytic domain"/>
    <property type="match status" value="1"/>
</dbReference>
<dbReference type="InterPro" id="IPR013154">
    <property type="entry name" value="ADH-like_N"/>
</dbReference>
<evidence type="ECO:0000256" key="11">
    <source>
        <dbReference type="SAM" id="MobiDB-lite"/>
    </source>
</evidence>
<keyword evidence="7" id="KW-0521">NADP</keyword>
<dbReference type="GO" id="GO:0006066">
    <property type="term" value="P:alcohol metabolic process"/>
    <property type="evidence" value="ECO:0007669"/>
    <property type="project" value="UniProtKB-ARBA"/>
</dbReference>
<keyword evidence="8" id="KW-0560">Oxidoreductase</keyword>
<evidence type="ECO:0000313" key="14">
    <source>
        <dbReference type="EMBL" id="GMG38696.1"/>
    </source>
</evidence>
<dbReference type="SUPFAM" id="SSF50129">
    <property type="entry name" value="GroES-like"/>
    <property type="match status" value="1"/>
</dbReference>
<evidence type="ECO:0000256" key="2">
    <source>
        <dbReference type="ARBA" id="ARBA00008072"/>
    </source>
</evidence>
<evidence type="ECO:0000256" key="10">
    <source>
        <dbReference type="ARBA" id="ARBA00050997"/>
    </source>
</evidence>
<dbReference type="GO" id="GO:0008106">
    <property type="term" value="F:alcohol dehydrogenase (NADP+) activity"/>
    <property type="evidence" value="ECO:0007669"/>
    <property type="project" value="UniProtKB-EC"/>
</dbReference>
<evidence type="ECO:0000256" key="7">
    <source>
        <dbReference type="ARBA" id="ARBA00022857"/>
    </source>
</evidence>
<dbReference type="CDD" id="cd05283">
    <property type="entry name" value="CAD1"/>
    <property type="match status" value="1"/>
</dbReference>
<accession>A0AAN5BY67</accession>
<keyword evidence="5" id="KW-0479">Metal-binding</keyword>
<evidence type="ECO:0000256" key="1">
    <source>
        <dbReference type="ARBA" id="ARBA00001947"/>
    </source>
</evidence>
<dbReference type="SUPFAM" id="SSF51735">
    <property type="entry name" value="NAD(P)-binding Rossmann-fold domains"/>
    <property type="match status" value="1"/>
</dbReference>
<evidence type="ECO:0000256" key="8">
    <source>
        <dbReference type="ARBA" id="ARBA00023002"/>
    </source>
</evidence>
<sequence length="642" mass="66502">MAQTDYKFEGWMGLSPESADGKMVWQEFEPKEWEETDVDIKVTHCGVCGSDLHTLRSGWVGYLGSFLHGSAGYIILKAVGDIKVGDRVGVGAQSDSCLGRLGDCPECAMGWEQYCSHKIVGTYNGIHLNGGKSYGGYSLYNRTPSNFVIKIPDAIPSAEAAPMLCGGVTVYSPLKHNGCGPGKRVGIIGVGGLGHFGVLFAKAMGADKVVAISRKASKSADSLKMGADIYIATDDEPDWATKYARSLDLIVCTVSSSKMPMTEYVGLLATNGSLVQVGLPEDGTLFANVRNLIRRVKVESSFIGSPREIREMFELVAEKGVKPWIEEISMKDANTAIVDMHAGATGVSPGVVGWTGETPVGWTGVSPGTEGCTGETPVGWTGVSPGTEGCTGETPVGWTGVSPGTDGWTGETPVGWTGVSPGTEGCTGETPVGWTGVSPGTEGCTGETPVGWTGVSPGTDGWTGETPVGWTGVSPGTEGCTGETPVGWTGVSPGTEGCTGETPVGWTGVSPGTDGWTGETPVGWTGVSPGTEGCTGETPVGWTGVSPGTEGCTGETPVGWTGVSPGTDGWTGETPVGWTGVSPGTEGCTGETPVGWTGVSPGTEGCTGETPSRQEQKVAQERRQWAGRESRQEQKVAQERRQ</sequence>
<feature type="domain" description="Alcohol dehydrogenase-like C-terminal" evidence="12">
    <location>
        <begin position="192"/>
        <end position="317"/>
    </location>
</feature>
<evidence type="ECO:0000256" key="6">
    <source>
        <dbReference type="ARBA" id="ARBA00022833"/>
    </source>
</evidence>